<dbReference type="GO" id="GO:0016787">
    <property type="term" value="F:hydrolase activity"/>
    <property type="evidence" value="ECO:0007669"/>
    <property type="project" value="UniProtKB-KW"/>
</dbReference>
<accession>A0A4V2S543</accession>
<sequence>MTFTEVADGVYARRHEELDLTTGLVVGEDACLVIDTRGDRVQGADLVNAVREITPYPWQVVLTHPHFDHFYGTSEFLPCDVWAHENFQIDREEQDVWASSYRAQGKEDIADAIETTTLVTPTKFFADTEALSVGGRSVVLHHFGPAHSYSDTVVHVPDVDVVFAGDLVEVPELTDESFGDGDVTNWPNVLDALLQLDPRIVVPGHGHPVGQDFVIQQRENLSAGWTSAR</sequence>
<dbReference type="SUPFAM" id="SSF56281">
    <property type="entry name" value="Metallo-hydrolase/oxidoreductase"/>
    <property type="match status" value="1"/>
</dbReference>
<feature type="domain" description="Metallo-beta-lactamase" evidence="1">
    <location>
        <begin position="19"/>
        <end position="205"/>
    </location>
</feature>
<dbReference type="InterPro" id="IPR050855">
    <property type="entry name" value="NDM-1-like"/>
</dbReference>
<protein>
    <submittedName>
        <fullName evidence="2">Glyoxylase-like metal-dependent hydrolase (Beta-lactamase superfamily II)</fullName>
    </submittedName>
</protein>
<proteinExistence type="predicted"/>
<keyword evidence="2" id="KW-0378">Hydrolase</keyword>
<comment type="caution">
    <text evidence="2">The sequence shown here is derived from an EMBL/GenBank/DDBJ whole genome shotgun (WGS) entry which is preliminary data.</text>
</comment>
<dbReference type="EMBL" id="SLWS01000013">
    <property type="protein sequence ID" value="TCO50730.1"/>
    <property type="molecule type" value="Genomic_DNA"/>
</dbReference>
<dbReference type="PANTHER" id="PTHR42951">
    <property type="entry name" value="METALLO-BETA-LACTAMASE DOMAIN-CONTAINING"/>
    <property type="match status" value="1"/>
</dbReference>
<evidence type="ECO:0000313" key="3">
    <source>
        <dbReference type="Proteomes" id="UP000295680"/>
    </source>
</evidence>
<organism evidence="2 3">
    <name type="scientific">Actinocrispum wychmicini</name>
    <dbReference type="NCBI Taxonomy" id="1213861"/>
    <lineage>
        <taxon>Bacteria</taxon>
        <taxon>Bacillati</taxon>
        <taxon>Actinomycetota</taxon>
        <taxon>Actinomycetes</taxon>
        <taxon>Pseudonocardiales</taxon>
        <taxon>Pseudonocardiaceae</taxon>
        <taxon>Actinocrispum</taxon>
    </lineage>
</organism>
<name>A0A4V2S543_9PSEU</name>
<dbReference type="AlphaFoldDB" id="A0A4V2S543"/>
<dbReference type="CDD" id="cd16282">
    <property type="entry name" value="metallo-hydrolase-like_MBL-fold"/>
    <property type="match status" value="1"/>
</dbReference>
<dbReference type="InterPro" id="IPR001279">
    <property type="entry name" value="Metallo-B-lactamas"/>
</dbReference>
<gene>
    <name evidence="2" type="ORF">EV192_113108</name>
</gene>
<dbReference type="RefSeq" id="WP_132124687.1">
    <property type="nucleotide sequence ID" value="NZ_SLWS01000013.1"/>
</dbReference>
<dbReference type="OrthoDB" id="2273115at2"/>
<reference evidence="2 3" key="1">
    <citation type="submission" date="2019-03" db="EMBL/GenBank/DDBJ databases">
        <title>Genomic Encyclopedia of Type Strains, Phase IV (KMG-IV): sequencing the most valuable type-strain genomes for metagenomic binning, comparative biology and taxonomic classification.</title>
        <authorList>
            <person name="Goeker M."/>
        </authorList>
    </citation>
    <scope>NUCLEOTIDE SEQUENCE [LARGE SCALE GENOMIC DNA]</scope>
    <source>
        <strain evidence="2 3">DSM 45934</strain>
    </source>
</reference>
<dbReference type="InterPro" id="IPR036866">
    <property type="entry name" value="RibonucZ/Hydroxyglut_hydro"/>
</dbReference>
<dbReference type="Proteomes" id="UP000295680">
    <property type="component" value="Unassembled WGS sequence"/>
</dbReference>
<dbReference type="Gene3D" id="3.60.15.10">
    <property type="entry name" value="Ribonuclease Z/Hydroxyacylglutathione hydrolase-like"/>
    <property type="match status" value="1"/>
</dbReference>
<dbReference type="PANTHER" id="PTHR42951:SF4">
    <property type="entry name" value="ACYL-COENZYME A THIOESTERASE MBLAC2"/>
    <property type="match status" value="1"/>
</dbReference>
<dbReference type="SMART" id="SM00849">
    <property type="entry name" value="Lactamase_B"/>
    <property type="match status" value="1"/>
</dbReference>
<dbReference type="Pfam" id="PF00753">
    <property type="entry name" value="Lactamase_B"/>
    <property type="match status" value="1"/>
</dbReference>
<evidence type="ECO:0000313" key="2">
    <source>
        <dbReference type="EMBL" id="TCO50730.1"/>
    </source>
</evidence>
<keyword evidence="3" id="KW-1185">Reference proteome</keyword>
<evidence type="ECO:0000259" key="1">
    <source>
        <dbReference type="SMART" id="SM00849"/>
    </source>
</evidence>